<dbReference type="SUPFAM" id="SSF52540">
    <property type="entry name" value="P-loop containing nucleoside triphosphate hydrolases"/>
    <property type="match status" value="1"/>
</dbReference>
<sequence>MGILNIRLAKRGESKAIIGIAGVSGSGKTYTALKIARGMVSKASEIGFLDTENKRGSLYADILDGEFMIGDLYPPFSPSRYRDAIKEFQEAGVKVLVIDSVSHEWEGEGGVDDIANIKMGKSNMPNWILAKREHKAFMNTLLQSTMNIICCLRAREKTDFKNPKEPVSLGIQPVCEKNFMFEMTASLLMENEGKTQKFLKIPEFLRSAFGTGSGYLGEATGKKIIDWINTGEKEDPVITKLKSEMLMACEFGLAGVIAIWNTLTPAQKKKLESHKNMCKESAEEYERQAKMADETPQDSIRNPDGQIAPVNLP</sequence>
<proteinExistence type="predicted"/>
<dbReference type="Gene3D" id="3.40.50.300">
    <property type="entry name" value="P-loop containing nucleotide triphosphate hydrolases"/>
    <property type="match status" value="1"/>
</dbReference>
<dbReference type="InterPro" id="IPR027417">
    <property type="entry name" value="P-loop_NTPase"/>
</dbReference>
<dbReference type="EMBL" id="WRXN01000013">
    <property type="protein sequence ID" value="MVT11346.1"/>
    <property type="molecule type" value="Genomic_DNA"/>
</dbReference>
<accession>A0A7K1UAM2</accession>
<organism evidence="2 3">
    <name type="scientific">Chitinophaga tropicalis</name>
    <dbReference type="NCBI Taxonomy" id="2683588"/>
    <lineage>
        <taxon>Bacteria</taxon>
        <taxon>Pseudomonadati</taxon>
        <taxon>Bacteroidota</taxon>
        <taxon>Chitinophagia</taxon>
        <taxon>Chitinophagales</taxon>
        <taxon>Chitinophagaceae</taxon>
        <taxon>Chitinophaga</taxon>
    </lineage>
</organism>
<protein>
    <submittedName>
        <fullName evidence="2">AAA family ATPase</fullName>
    </submittedName>
</protein>
<evidence type="ECO:0000313" key="3">
    <source>
        <dbReference type="Proteomes" id="UP000461730"/>
    </source>
</evidence>
<dbReference type="Proteomes" id="UP000461730">
    <property type="component" value="Unassembled WGS sequence"/>
</dbReference>
<dbReference type="RefSeq" id="WP_157308774.1">
    <property type="nucleotide sequence ID" value="NZ_WRXN01000013.1"/>
</dbReference>
<dbReference type="AlphaFoldDB" id="A0A7K1UAM2"/>
<name>A0A7K1UAM2_9BACT</name>
<reference evidence="2 3" key="1">
    <citation type="submission" date="2019-12" db="EMBL/GenBank/DDBJ databases">
        <title>Chitinophaga sp. strain ysch24 (GDMCC 1.1355), whole genome shotgun sequence.</title>
        <authorList>
            <person name="Zhang X."/>
        </authorList>
    </citation>
    <scope>NUCLEOTIDE SEQUENCE [LARGE SCALE GENOMIC DNA]</scope>
    <source>
        <strain evidence="3">ysch24</strain>
    </source>
</reference>
<keyword evidence="3" id="KW-1185">Reference proteome</keyword>
<dbReference type="Pfam" id="PF13479">
    <property type="entry name" value="AAA_24"/>
    <property type="match status" value="1"/>
</dbReference>
<comment type="caution">
    <text evidence="2">The sequence shown here is derived from an EMBL/GenBank/DDBJ whole genome shotgun (WGS) entry which is preliminary data.</text>
</comment>
<feature type="region of interest" description="Disordered" evidence="1">
    <location>
        <begin position="274"/>
        <end position="313"/>
    </location>
</feature>
<feature type="compositionally biased region" description="Basic and acidic residues" evidence="1">
    <location>
        <begin position="274"/>
        <end position="293"/>
    </location>
</feature>
<gene>
    <name evidence="2" type="ORF">GO493_23975</name>
</gene>
<evidence type="ECO:0000256" key="1">
    <source>
        <dbReference type="SAM" id="MobiDB-lite"/>
    </source>
</evidence>
<evidence type="ECO:0000313" key="2">
    <source>
        <dbReference type="EMBL" id="MVT11346.1"/>
    </source>
</evidence>